<proteinExistence type="predicted"/>
<dbReference type="RefSeq" id="WP_311191495.1">
    <property type="nucleotide sequence ID" value="NZ_CP115541.1"/>
</dbReference>
<dbReference type="CDD" id="cd01344">
    <property type="entry name" value="PL2_Passenger_AT"/>
    <property type="match status" value="1"/>
</dbReference>
<dbReference type="PANTHER" id="PTHR12338:SF5">
    <property type="entry name" value="ANTIGEN 43-RELATED"/>
    <property type="match status" value="1"/>
</dbReference>
<gene>
    <name evidence="3" type="ORF">PDM29_18460</name>
</gene>
<dbReference type="InterPro" id="IPR043990">
    <property type="entry name" value="AC_1"/>
</dbReference>
<dbReference type="Gene3D" id="2.160.20.20">
    <property type="match status" value="1"/>
</dbReference>
<protein>
    <submittedName>
        <fullName evidence="3">Autotransporter outer membrane beta-barrel domain-containing protein</fullName>
    </submittedName>
</protein>
<evidence type="ECO:0000259" key="2">
    <source>
        <dbReference type="PROSITE" id="PS51208"/>
    </source>
</evidence>
<dbReference type="PROSITE" id="PS51208">
    <property type="entry name" value="AUTOTRANSPORTER"/>
    <property type="match status" value="1"/>
</dbReference>
<dbReference type="InterPro" id="IPR006315">
    <property type="entry name" value="OM_autotransptr_brl_dom"/>
</dbReference>
<dbReference type="PANTHER" id="PTHR12338">
    <property type="entry name" value="AUTOTRANSPORTER"/>
    <property type="match status" value="1"/>
</dbReference>
<evidence type="ECO:0000313" key="3">
    <source>
        <dbReference type="EMBL" id="WNH52290.1"/>
    </source>
</evidence>
<dbReference type="SUPFAM" id="SSF103515">
    <property type="entry name" value="Autotransporter"/>
    <property type="match status" value="1"/>
</dbReference>
<dbReference type="Proteomes" id="UP001302072">
    <property type="component" value="Chromosome"/>
</dbReference>
<dbReference type="Gene3D" id="2.40.128.130">
    <property type="entry name" value="Autotransporter beta-domain"/>
    <property type="match status" value="1"/>
</dbReference>
<reference evidence="3 4" key="1">
    <citation type="submission" date="2022-12" db="EMBL/GenBank/DDBJ databases">
        <title>Two new species, Stenotrophomonas aracearum and Stenotrophomonas oahuensis, isolated from Anthurium (Araceae family) in Hawaii.</title>
        <authorList>
            <person name="Chunag S.C."/>
            <person name="Dobhal S."/>
            <person name="Alvarez A."/>
            <person name="Arif M."/>
        </authorList>
    </citation>
    <scope>NUCLEOTIDE SEQUENCE [LARGE SCALE GENOMIC DNA]</scope>
    <source>
        <strain evidence="3 4">A5586</strain>
    </source>
</reference>
<dbReference type="Pfam" id="PF18883">
    <property type="entry name" value="AC_1"/>
    <property type="match status" value="1"/>
</dbReference>
<keyword evidence="4" id="KW-1185">Reference proteome</keyword>
<dbReference type="SUPFAM" id="SSF51126">
    <property type="entry name" value="Pectin lyase-like"/>
    <property type="match status" value="1"/>
</dbReference>
<name>A0ABY9YNT4_9GAMM</name>
<dbReference type="EMBL" id="CP115541">
    <property type="protein sequence ID" value="WNH52290.1"/>
    <property type="molecule type" value="Genomic_DNA"/>
</dbReference>
<dbReference type="InterPro" id="IPR036709">
    <property type="entry name" value="Autotransporte_beta_dom_sf"/>
</dbReference>
<dbReference type="InterPro" id="IPR005546">
    <property type="entry name" value="Autotransporte_beta"/>
</dbReference>
<evidence type="ECO:0000256" key="1">
    <source>
        <dbReference type="SAM" id="SignalP"/>
    </source>
</evidence>
<dbReference type="InterPro" id="IPR011050">
    <property type="entry name" value="Pectin_lyase_fold/virulence"/>
</dbReference>
<dbReference type="SMART" id="SM00869">
    <property type="entry name" value="Autotransporter"/>
    <property type="match status" value="1"/>
</dbReference>
<dbReference type="InterPro" id="IPR050909">
    <property type="entry name" value="Bact_Autotransporter_VF"/>
</dbReference>
<feature type="domain" description="Autotransporter" evidence="2">
    <location>
        <begin position="608"/>
        <end position="885"/>
    </location>
</feature>
<feature type="signal peptide" evidence="1">
    <location>
        <begin position="1"/>
        <end position="30"/>
    </location>
</feature>
<feature type="chain" id="PRO_5045505845" evidence="1">
    <location>
        <begin position="31"/>
        <end position="885"/>
    </location>
</feature>
<accession>A0ABY9YNT4</accession>
<dbReference type="NCBIfam" id="TIGR01414">
    <property type="entry name" value="autotrans_barl"/>
    <property type="match status" value="1"/>
</dbReference>
<sequence length="885" mass="88919">MRPLSQCSQRCALFSAIALSLATLPLQVSAGTVTGPGNTHTLNPGDPNELWDVTDQAELIIAPGGATSGIQVDNATVTGNGALLGGLFGIRLANTSTGTLTGGSIIISSTSGDAGVVASGSTLDIEGMTITSAGRGLSSTGAGSALTLRNTSISAGGEALELGDGASLVLDNVQASSDGSSGAGIALDISGGTAQVSNSTFNGSANGVAMTGGTLLLADSQVQATGTAMALAGNAASQPTATVTGSGSLISGSIGASVTNGSTLNVVGATVRGTGTGTSGGTGAGVALINGNLVLSQGARVEGTRHGIYLTGSAVGNNSIQIDASSVTASDGPAINAPLAGNADITVSNGSSLVGGNGVALQVGANAAVNLDVTGSSISGDIVGATLGANAATVNVTLGSGAQLQGAIINGTNVALSDASWLLTADSNVQQLDVGSGAVVQFGDGSAFHTLQVAGNYSGDGGTLRFNTVLAGDDASSDRLVIDGDSSGQTNVEVNNVGGAGALTSRGIQLVQVGGASNGQFDLIGRAVGGQYEYFLFKDAGDGDWYLRSELPVQPDPCDIDPTLPECEGPVEPPPEPEPVLRPEPGAYLANLQAAGGMFRLGYHHRQAGQNGGRAWARVDGTRSGFGANLQQLNVRGSSQALSVGTQLFGNERGSGVGVMLGSGNGSSTSTSVLTGYYARGKVKGNALGVYGTWRGVGGDDPYVGLYVDGSVQRAVFRNEVEGNALATERYDSKAWQGAVEVGYAVTVRQSGNSRVFLEPQLQVGYTRWDDVRHVERNGTLVHTADASGAFGRVGVRLSGVTRWDGSAAEVQPYLAANWLRNGSNPYVRMDDEAVDARIPRQRGEFSAGASVRFPSGLGAWAGLALERGSGYHQRSAQLGLSYRW</sequence>
<evidence type="ECO:0000313" key="4">
    <source>
        <dbReference type="Proteomes" id="UP001302072"/>
    </source>
</evidence>
<organism evidence="3 4">
    <name type="scientific">Stenotrophomonas oahuensis</name>
    <dbReference type="NCBI Taxonomy" id="3003271"/>
    <lineage>
        <taxon>Bacteria</taxon>
        <taxon>Pseudomonadati</taxon>
        <taxon>Pseudomonadota</taxon>
        <taxon>Gammaproteobacteria</taxon>
        <taxon>Lysobacterales</taxon>
        <taxon>Lysobacteraceae</taxon>
        <taxon>Stenotrophomonas</taxon>
    </lineage>
</organism>
<dbReference type="InterPro" id="IPR012332">
    <property type="entry name" value="Autotransporter_pectin_lyase_C"/>
</dbReference>
<keyword evidence="1" id="KW-0732">Signal</keyword>